<dbReference type="PANTHER" id="PTHR30367:SF13">
    <property type="entry name" value="MULTIDRUG RESISTANCE EFFLUX PUMP"/>
    <property type="match status" value="1"/>
</dbReference>
<dbReference type="Gene3D" id="1.10.287.470">
    <property type="entry name" value="Helix hairpin bin"/>
    <property type="match status" value="1"/>
</dbReference>
<dbReference type="Pfam" id="PF25963">
    <property type="entry name" value="Beta-barrel_AAEA"/>
    <property type="match status" value="1"/>
</dbReference>
<evidence type="ECO:0000259" key="7">
    <source>
        <dbReference type="Pfam" id="PF25876"/>
    </source>
</evidence>
<evidence type="ECO:0000256" key="4">
    <source>
        <dbReference type="ARBA" id="ARBA00022989"/>
    </source>
</evidence>
<keyword evidence="11" id="KW-1185">Reference proteome</keyword>
<dbReference type="AlphaFoldDB" id="A0A1V9DMK7"/>
<dbReference type="EMBL" id="MWUE01000008">
    <property type="protein sequence ID" value="OQP35083.1"/>
    <property type="molecule type" value="Genomic_DNA"/>
</dbReference>
<evidence type="ECO:0000256" key="1">
    <source>
        <dbReference type="ARBA" id="ARBA00004167"/>
    </source>
</evidence>
<dbReference type="InterPro" id="IPR006143">
    <property type="entry name" value="RND_pump_MFP"/>
</dbReference>
<dbReference type="Pfam" id="PF25876">
    <property type="entry name" value="HH_MFP_RND"/>
    <property type="match status" value="1"/>
</dbReference>
<sequence length="288" mass="31672">MRFNPIKYFSTLIVFAAALLAGGWMWNYYMQSPWTRDGKVRAELVQITPQISARIVSLTVKDNQFVHRGQTLLTLDRVPWQIALDNAEAQLAKAQADLAKAQHEARRRASLPRNVISAEDLDAAQLNAASMAASAKAAQAALDQARWNLQQTTVIAPADGWVSNLTLRVGDYATAGTPLFALVDSHSYYVMGYFEETKLRHIRPGAPANIVLYSNGARLQGEVESIGRAIYDQSVDSDSGLVPDIKPNVPWVRLAQRVPVRIRLAHIPDNVPMVAGTTCTISVEPQAQ</sequence>
<keyword evidence="4 6" id="KW-1133">Transmembrane helix</keyword>
<feature type="transmembrane region" description="Helical" evidence="6">
    <location>
        <begin position="6"/>
        <end position="29"/>
    </location>
</feature>
<name>A0A1V9DMK7_9GAMM</name>
<evidence type="ECO:0000256" key="2">
    <source>
        <dbReference type="ARBA" id="ARBA00009477"/>
    </source>
</evidence>
<comment type="subcellular location">
    <subcellularLocation>
        <location evidence="1">Membrane</location>
        <topology evidence="1">Single-pass membrane protein</topology>
    </subcellularLocation>
</comment>
<protein>
    <submittedName>
        <fullName evidence="10">Efflux transporter periplasmic adaptor subunit</fullName>
    </submittedName>
</protein>
<dbReference type="InterPro" id="IPR058625">
    <property type="entry name" value="MdtA-like_BSH"/>
</dbReference>
<dbReference type="Gene3D" id="2.40.30.170">
    <property type="match status" value="1"/>
</dbReference>
<evidence type="ECO:0000256" key="6">
    <source>
        <dbReference type="SAM" id="Phobius"/>
    </source>
</evidence>
<keyword evidence="3 6" id="KW-0812">Transmembrane</keyword>
<dbReference type="Gene3D" id="2.40.50.100">
    <property type="match status" value="1"/>
</dbReference>
<dbReference type="GO" id="GO:0022857">
    <property type="term" value="F:transmembrane transporter activity"/>
    <property type="evidence" value="ECO:0007669"/>
    <property type="project" value="InterPro"/>
</dbReference>
<feature type="domain" description="p-hydroxybenzoic acid efflux pump subunit AaeA-like beta-barrel" evidence="9">
    <location>
        <begin position="187"/>
        <end position="283"/>
    </location>
</feature>
<comment type="similarity">
    <text evidence="2">Belongs to the membrane fusion protein (MFP) (TC 8.A.1) family.</text>
</comment>
<dbReference type="InterPro" id="IPR058634">
    <property type="entry name" value="AaeA-lik-b-barrel"/>
</dbReference>
<keyword evidence="5 6" id="KW-0472">Membrane</keyword>
<organism evidence="10 11">
    <name type="scientific">Pantoea latae</name>
    <dbReference type="NCBI Taxonomy" id="1964541"/>
    <lineage>
        <taxon>Bacteria</taxon>
        <taxon>Pseudomonadati</taxon>
        <taxon>Pseudomonadota</taxon>
        <taxon>Gammaproteobacteria</taxon>
        <taxon>Enterobacterales</taxon>
        <taxon>Erwiniaceae</taxon>
        <taxon>Pantoea</taxon>
    </lineage>
</organism>
<comment type="caution">
    <text evidence="10">The sequence shown here is derived from an EMBL/GenBank/DDBJ whole genome shotgun (WGS) entry which is preliminary data.</text>
</comment>
<dbReference type="Pfam" id="PF25917">
    <property type="entry name" value="BSH_RND"/>
    <property type="match status" value="1"/>
</dbReference>
<dbReference type="OrthoDB" id="9811754at2"/>
<reference evidence="10 11" key="1">
    <citation type="submission" date="2017-02" db="EMBL/GenBank/DDBJ databases">
        <title>Whole genome shotgun sequence of Pantoea agglomerans strain AS1 isolated from a cycad, Zamia floridana in Central Florida, USA.</title>
        <authorList>
            <person name="Lata P."/>
            <person name="Govindarajan S."/>
            <person name="Qi F."/>
            <person name="Li J.-L."/>
            <person name="Maurya S.K."/>
            <person name="Sahoo M.K."/>
        </authorList>
    </citation>
    <scope>NUCLEOTIDE SEQUENCE [LARGE SCALE GENOMIC DNA]</scope>
    <source>
        <strain evidence="10 11">AS1</strain>
    </source>
</reference>
<proteinExistence type="inferred from homology"/>
<gene>
    <name evidence="10" type="ORF">B2J69_06110</name>
</gene>
<dbReference type="NCBIfam" id="TIGR01730">
    <property type="entry name" value="RND_mfp"/>
    <property type="match status" value="1"/>
</dbReference>
<dbReference type="RefSeq" id="WP_081137378.1">
    <property type="nucleotide sequence ID" value="NZ_MWUE01000008.1"/>
</dbReference>
<evidence type="ECO:0000313" key="11">
    <source>
        <dbReference type="Proteomes" id="UP000192769"/>
    </source>
</evidence>
<dbReference type="SUPFAM" id="SSF111369">
    <property type="entry name" value="HlyD-like secretion proteins"/>
    <property type="match status" value="1"/>
</dbReference>
<feature type="domain" description="Multidrug resistance protein MdtA-like alpha-helical hairpin" evidence="7">
    <location>
        <begin position="84"/>
        <end position="152"/>
    </location>
</feature>
<dbReference type="PANTHER" id="PTHR30367">
    <property type="entry name" value="P-HYDROXYBENZOIC ACID EFFLUX PUMP SUBUNIT AAEA-RELATED"/>
    <property type="match status" value="1"/>
</dbReference>
<dbReference type="GO" id="GO:0016020">
    <property type="term" value="C:membrane"/>
    <property type="evidence" value="ECO:0007669"/>
    <property type="project" value="InterPro"/>
</dbReference>
<dbReference type="InterPro" id="IPR058624">
    <property type="entry name" value="MdtA-like_HH"/>
</dbReference>
<evidence type="ECO:0000259" key="8">
    <source>
        <dbReference type="Pfam" id="PF25917"/>
    </source>
</evidence>
<evidence type="ECO:0000256" key="3">
    <source>
        <dbReference type="ARBA" id="ARBA00022692"/>
    </source>
</evidence>
<evidence type="ECO:0000313" key="10">
    <source>
        <dbReference type="EMBL" id="OQP35083.1"/>
    </source>
</evidence>
<feature type="domain" description="Multidrug resistance protein MdtA-like barrel-sandwich hybrid" evidence="8">
    <location>
        <begin position="44"/>
        <end position="184"/>
    </location>
</feature>
<accession>A0A1V9DMK7</accession>
<dbReference type="Proteomes" id="UP000192769">
    <property type="component" value="Unassembled WGS sequence"/>
</dbReference>
<evidence type="ECO:0000259" key="9">
    <source>
        <dbReference type="Pfam" id="PF25963"/>
    </source>
</evidence>
<dbReference type="InterPro" id="IPR050393">
    <property type="entry name" value="MFP_Efflux_Pump"/>
</dbReference>
<evidence type="ECO:0000256" key="5">
    <source>
        <dbReference type="ARBA" id="ARBA00023136"/>
    </source>
</evidence>